<reference evidence="1 4" key="1">
    <citation type="submission" date="2015-09" db="EMBL/GenBank/DDBJ databases">
        <authorList>
            <consortium name="Pathogen Informatics"/>
        </authorList>
    </citation>
    <scope>NUCLEOTIDE SEQUENCE [LARGE SCALE GENOMIC DNA]</scope>
    <source>
        <strain evidence="1 4">2789STDY5834948</strain>
    </source>
</reference>
<dbReference type="EMBL" id="WKMX01000021">
    <property type="protein sequence ID" value="MRZ08244.1"/>
    <property type="molecule type" value="Genomic_DNA"/>
</dbReference>
<sequence length="310" mass="37326">MLKKLFKIIDNPNIVALKILYLISFLLEDKIYLWLFCWFNSRMILNFKNPKTFNDKLNWLKINDRKKLYTKLADKIASKKFVLEIIGEEYVASTYGVWESVESIDWQSLPKQFVIKANHDSSGAVIVRDKHTFDIHRLDKYKKILKRNYYYSLREWPYKNIKPLLFVEELLDDGTQLEDKEITLQDYKFWCFNGEPKYMYITVKDKEIYENFYDMEFKPVNINHGFPKKDLKTLKPKEFEKMAELAGKLSKASQTAFVRVDFFYVKEKIYFSEFTFYDWEGVRPFESYEQDLELGNLINLDCLKKENNNQ</sequence>
<accession>A0A174X1J4</accession>
<dbReference type="Pfam" id="PF14305">
    <property type="entry name" value="ATPgrasp_TupA"/>
    <property type="match status" value="1"/>
</dbReference>
<gene>
    <name evidence="1" type="ORF">ERS852560_03860</name>
    <name evidence="3" type="ORF">GKD54_18960</name>
    <name evidence="2" type="ORF">GKD58_19200</name>
</gene>
<keyword evidence="2" id="KW-0808">Transferase</keyword>
<dbReference type="Proteomes" id="UP000471216">
    <property type="component" value="Unassembled WGS sequence"/>
</dbReference>
<evidence type="ECO:0000313" key="2">
    <source>
        <dbReference type="EMBL" id="MRY86346.1"/>
    </source>
</evidence>
<dbReference type="EMBL" id="WKMW01000023">
    <property type="protein sequence ID" value="MRY86346.1"/>
    <property type="molecule type" value="Genomic_DNA"/>
</dbReference>
<evidence type="ECO:0000313" key="4">
    <source>
        <dbReference type="Proteomes" id="UP000095332"/>
    </source>
</evidence>
<dbReference type="GO" id="GO:0016740">
    <property type="term" value="F:transferase activity"/>
    <property type="evidence" value="ECO:0007669"/>
    <property type="project" value="UniProtKB-KW"/>
</dbReference>
<dbReference type="InterPro" id="IPR029465">
    <property type="entry name" value="ATPgrasp_TupA"/>
</dbReference>
<name>A0A174X1J4_PARDI</name>
<dbReference type="Proteomes" id="UP000095332">
    <property type="component" value="Unassembled WGS sequence"/>
</dbReference>
<evidence type="ECO:0000313" key="6">
    <source>
        <dbReference type="Proteomes" id="UP000471216"/>
    </source>
</evidence>
<reference evidence="5 6" key="2">
    <citation type="journal article" date="2019" name="Nat. Med.">
        <title>A library of human gut bacterial isolates paired with longitudinal multiomics data enables mechanistic microbiome research.</title>
        <authorList>
            <person name="Poyet M."/>
            <person name="Groussin M."/>
            <person name="Gibbons S.M."/>
            <person name="Avila-Pacheco J."/>
            <person name="Jiang X."/>
            <person name="Kearney S.M."/>
            <person name="Perrotta A.R."/>
            <person name="Berdy B."/>
            <person name="Zhao S."/>
            <person name="Lieberman T.D."/>
            <person name="Swanson P.K."/>
            <person name="Smith M."/>
            <person name="Roesemann S."/>
            <person name="Alexander J.E."/>
            <person name="Rich S.A."/>
            <person name="Livny J."/>
            <person name="Vlamakis H."/>
            <person name="Clish C."/>
            <person name="Bullock K."/>
            <person name="Deik A."/>
            <person name="Scott J."/>
            <person name="Pierce K.A."/>
            <person name="Xavier R.J."/>
            <person name="Alm E.J."/>
        </authorList>
    </citation>
    <scope>NUCLEOTIDE SEQUENCE [LARGE SCALE GENOMIC DNA]</scope>
    <source>
        <strain evidence="3 6">BIOML-A10</strain>
        <strain evidence="2 5">BIOML-A11</strain>
    </source>
</reference>
<dbReference type="EMBL" id="CZBM01000020">
    <property type="protein sequence ID" value="CUQ53222.1"/>
    <property type="molecule type" value="Genomic_DNA"/>
</dbReference>
<evidence type="ECO:0000313" key="1">
    <source>
        <dbReference type="EMBL" id="CUQ53222.1"/>
    </source>
</evidence>
<proteinExistence type="predicted"/>
<evidence type="ECO:0000313" key="5">
    <source>
        <dbReference type="Proteomes" id="UP000450599"/>
    </source>
</evidence>
<evidence type="ECO:0000313" key="3">
    <source>
        <dbReference type="EMBL" id="MRZ08244.1"/>
    </source>
</evidence>
<dbReference type="AlphaFoldDB" id="A0A174X1J4"/>
<dbReference type="SUPFAM" id="SSF56059">
    <property type="entry name" value="Glutathione synthetase ATP-binding domain-like"/>
    <property type="match status" value="1"/>
</dbReference>
<dbReference type="Proteomes" id="UP000450599">
    <property type="component" value="Unassembled WGS sequence"/>
</dbReference>
<organism evidence="1 4">
    <name type="scientific">Parabacteroides distasonis</name>
    <dbReference type="NCBI Taxonomy" id="823"/>
    <lineage>
        <taxon>Bacteria</taxon>
        <taxon>Pseudomonadati</taxon>
        <taxon>Bacteroidota</taxon>
        <taxon>Bacteroidia</taxon>
        <taxon>Bacteroidales</taxon>
        <taxon>Tannerellaceae</taxon>
        <taxon>Parabacteroides</taxon>
    </lineage>
</organism>
<dbReference type="RefSeq" id="WP_057329403.1">
    <property type="nucleotide sequence ID" value="NZ_CZBM01000020.1"/>
</dbReference>
<protein>
    <submittedName>
        <fullName evidence="2">Glycosyl transferase</fullName>
    </submittedName>
</protein>